<evidence type="ECO:0000313" key="2">
    <source>
        <dbReference type="Proteomes" id="UP000500801"/>
    </source>
</evidence>
<sequence>MMTAPDYTRRNLLKLFGSLPLVSLLPAPLLAENLQALRQQTGQRRLIIIELFGGNDALNTLIPYRDPLYRHYRPTLAVPANQWLPLNDEFAFNPGLVELEKIYQRGELAIFSDIGYPHPTLSHFDATAIWNTANTDLSSRSGWVGRTLAANQDLARRYDTDGVVFSGSPDFIHQDGVFALELQDADALRSGDDMALRAAMPTDNNASHYLRSLIENTHTINQRIRQKLNRPNPFERLFNPGQSGYMAPIYVQGAQLLWLIACGVDTPVLKLGISGFDLHSLMQEQHRPLLQQVARLLTGLRQGLIDIGVWQDSMILVQSEFGRRPQENASGGTDHGTSGVAFLLGGALSGGLYGSRTDLDRLDDVGNPTFTTDFRQLYSSIVTQFWRLPHNPLQQEGFSPLPLRFRT</sequence>
<reference evidence="1 2" key="1">
    <citation type="submission" date="2018-11" db="EMBL/GenBank/DDBJ databases">
        <title>Complete genome sequence of Dickeya zeae strain CE1 infecting Canna edulis Ker-Gawl. in China.</title>
        <authorList>
            <person name="Zhang J."/>
            <person name="Lin B."/>
            <person name="Shen H."/>
            <person name="Jiang S."/>
            <person name="Pu X."/>
            <person name="Sun D."/>
        </authorList>
    </citation>
    <scope>NUCLEOTIDE SEQUENCE [LARGE SCALE GENOMIC DNA]</scope>
    <source>
        <strain evidence="1 2">CE1</strain>
    </source>
</reference>
<gene>
    <name evidence="1" type="ORF">DWG24_18495</name>
</gene>
<name>A0AAE6Z1W6_9GAMM</name>
<dbReference type="RefSeq" id="WP_168363575.1">
    <property type="nucleotide sequence ID" value="NZ_CP033622.1"/>
</dbReference>
<dbReference type="PANTHER" id="PTHR43737">
    <property type="entry name" value="BLL7424 PROTEIN"/>
    <property type="match status" value="1"/>
</dbReference>
<proteinExistence type="predicted"/>
<accession>A0AAE6Z1W6</accession>
<dbReference type="InterPro" id="IPR010869">
    <property type="entry name" value="DUF1501"/>
</dbReference>
<dbReference type="PANTHER" id="PTHR43737:SF1">
    <property type="entry name" value="DUF1501 DOMAIN-CONTAINING PROTEIN"/>
    <property type="match status" value="1"/>
</dbReference>
<dbReference type="AlphaFoldDB" id="A0AAE6Z1W6"/>
<dbReference type="EMBL" id="CP033622">
    <property type="protein sequence ID" value="QIZ52589.1"/>
    <property type="molecule type" value="Genomic_DNA"/>
</dbReference>
<organism evidence="1 2">
    <name type="scientific">Dickeya zeae</name>
    <dbReference type="NCBI Taxonomy" id="204042"/>
    <lineage>
        <taxon>Bacteria</taxon>
        <taxon>Pseudomonadati</taxon>
        <taxon>Pseudomonadota</taxon>
        <taxon>Gammaproteobacteria</taxon>
        <taxon>Enterobacterales</taxon>
        <taxon>Pectobacteriaceae</taxon>
        <taxon>Dickeya</taxon>
    </lineage>
</organism>
<dbReference type="Pfam" id="PF07394">
    <property type="entry name" value="DUF1501"/>
    <property type="match status" value="1"/>
</dbReference>
<evidence type="ECO:0000313" key="1">
    <source>
        <dbReference type="EMBL" id="QIZ52589.1"/>
    </source>
</evidence>
<protein>
    <submittedName>
        <fullName evidence="1">DUF1501 domain-containing protein</fullName>
    </submittedName>
</protein>
<dbReference type="Proteomes" id="UP000500801">
    <property type="component" value="Chromosome"/>
</dbReference>